<sequence>MNLDCIKDPLARKFFEEHVTKLPTIPTQPYKREEILDPSQPIPLKRRIKMFIQQKELEEMKEYESRPDVVTFNKFYPQPGRTQMLLQHIDDPACKHLPYCDRIKFAFDKMNQAYVLAHPEQFAASDRASKELHVQLFGTDEDLMGEMIKIYHEDPKQILPFIKGELKGEDYWEQIYKLHVSMCARKGIPHLEIPEEMPEQESAILFKKAQKLIDDLGELREAAVAASGGGVDDDETDWEENDRIIEEALPDYSDDWDKHFNVARDPFTGGLVNFYEGIKIVCNPYKSDYNTDSATNSMKRKKTEEPEYDWKAMREKMEKDFKEWEEMRAEKKKKEVEKKEREAAEKKKREEDEEYEKAVEAARKIVASRRDPKTGKRIGFSCFHDM</sequence>
<reference evidence="2" key="1">
    <citation type="submission" date="2022-11" db="UniProtKB">
        <authorList>
            <consortium name="WormBaseParasite"/>
        </authorList>
    </citation>
    <scope>IDENTIFICATION</scope>
</reference>
<evidence type="ECO:0000313" key="2">
    <source>
        <dbReference type="WBParaSite" id="ES5_v2.g8928.t1"/>
    </source>
</evidence>
<name>A0AC34GVG4_9BILA</name>
<dbReference type="Proteomes" id="UP000887579">
    <property type="component" value="Unplaced"/>
</dbReference>
<dbReference type="WBParaSite" id="ES5_v2.g8928.t1">
    <property type="protein sequence ID" value="ES5_v2.g8928.t1"/>
    <property type="gene ID" value="ES5_v2.g8928"/>
</dbReference>
<organism evidence="1 2">
    <name type="scientific">Panagrolaimus sp. ES5</name>
    <dbReference type="NCBI Taxonomy" id="591445"/>
    <lineage>
        <taxon>Eukaryota</taxon>
        <taxon>Metazoa</taxon>
        <taxon>Ecdysozoa</taxon>
        <taxon>Nematoda</taxon>
        <taxon>Chromadorea</taxon>
        <taxon>Rhabditida</taxon>
        <taxon>Tylenchina</taxon>
        <taxon>Panagrolaimomorpha</taxon>
        <taxon>Panagrolaimoidea</taxon>
        <taxon>Panagrolaimidae</taxon>
        <taxon>Panagrolaimus</taxon>
    </lineage>
</organism>
<evidence type="ECO:0000313" key="1">
    <source>
        <dbReference type="Proteomes" id="UP000887579"/>
    </source>
</evidence>
<accession>A0AC34GVG4</accession>
<proteinExistence type="predicted"/>
<protein>
    <submittedName>
        <fullName evidence="2">Uncharacterized protein</fullName>
    </submittedName>
</protein>